<gene>
    <name evidence="3" type="ORF">SAMN04488115_10679</name>
</gene>
<dbReference type="Proteomes" id="UP000236743">
    <property type="component" value="Unassembled WGS sequence"/>
</dbReference>
<proteinExistence type="predicted"/>
<dbReference type="Gene3D" id="3.40.50.2000">
    <property type="entry name" value="Glycogen Phosphorylase B"/>
    <property type="match status" value="2"/>
</dbReference>
<dbReference type="Pfam" id="PF04101">
    <property type="entry name" value="Glyco_tran_28_C"/>
    <property type="match status" value="1"/>
</dbReference>
<name>A0A1H6ARI9_9HYPH</name>
<keyword evidence="4" id="KW-1185">Reference proteome</keyword>
<evidence type="ECO:0000313" key="3">
    <source>
        <dbReference type="EMBL" id="SEG51131.1"/>
    </source>
</evidence>
<organism evidence="3 4">
    <name type="scientific">Bosea lathyri</name>
    <dbReference type="NCBI Taxonomy" id="1036778"/>
    <lineage>
        <taxon>Bacteria</taxon>
        <taxon>Pseudomonadati</taxon>
        <taxon>Pseudomonadota</taxon>
        <taxon>Alphaproteobacteria</taxon>
        <taxon>Hyphomicrobiales</taxon>
        <taxon>Boseaceae</taxon>
        <taxon>Bosea</taxon>
    </lineage>
</organism>
<dbReference type="PANTHER" id="PTHR21015">
    <property type="entry name" value="UDP-N-ACETYLGLUCOSAMINE--N-ACETYLMURAMYL-(PENTAPEPTIDE) PYROPHOSPHORYL-UNDECAPRENOL N-ACETYLGLUCOSAMINE TRANSFERASE 1"/>
    <property type="match status" value="1"/>
</dbReference>
<feature type="region of interest" description="Disordered" evidence="1">
    <location>
        <begin position="199"/>
        <end position="222"/>
    </location>
</feature>
<sequence>MMGGVLIVVTHLLGSGHLVRARHLARALAEAGFAVTLASGGMPLNVRADEPFTFVQLPPAKVEGVDFRNLLDEAGQPIDAQRRETRRDLLSELAASLRPDIVITEHFPFGRRQLADEFLGVIAAARLANPKTLVLASIRDVLVAPRADRIVEAEARIAAHFDAVLVHGDAGLLPLEASWPVSKGLAGKLVYTGYLAASRSRSPHPEEPRSGVSKDGSEDAGTSLETRTVFAPQDEGCGVESAEILVSGGGSGAALPLFEMAIAAARLGDARRWRILVGKGLAEADFVRLQASAPANAIVERARPDFPTLLANCALSISQAGYNTVLDLVAAERPAIVVPFDEGAETEQGIRAEAMARAGLARCLRMTGPDALTPETLANAVETALRAGMPAPLSIDRDGASAVAGIVTGLIERKR</sequence>
<keyword evidence="3" id="KW-0808">Transferase</keyword>
<evidence type="ECO:0000259" key="2">
    <source>
        <dbReference type="Pfam" id="PF04101"/>
    </source>
</evidence>
<reference evidence="3 4" key="1">
    <citation type="submission" date="2016-10" db="EMBL/GenBank/DDBJ databases">
        <authorList>
            <person name="de Groot N.N."/>
        </authorList>
    </citation>
    <scope>NUCLEOTIDE SEQUENCE [LARGE SCALE GENOMIC DNA]</scope>
    <source>
        <strain evidence="3 4">DSM 26656</strain>
    </source>
</reference>
<dbReference type="InterPro" id="IPR007235">
    <property type="entry name" value="Glyco_trans_28_C"/>
</dbReference>
<dbReference type="PANTHER" id="PTHR21015:SF22">
    <property type="entry name" value="GLYCOSYLTRANSFERASE"/>
    <property type="match status" value="1"/>
</dbReference>
<feature type="domain" description="Glycosyl transferase family 28 C-terminal" evidence="2">
    <location>
        <begin position="244"/>
        <end position="385"/>
    </location>
</feature>
<dbReference type="AlphaFoldDB" id="A0A1H6ARI9"/>
<protein>
    <submittedName>
        <fullName evidence="3">Predicted glycosyl transferase</fullName>
    </submittedName>
</protein>
<evidence type="ECO:0000256" key="1">
    <source>
        <dbReference type="SAM" id="MobiDB-lite"/>
    </source>
</evidence>
<evidence type="ECO:0000313" key="4">
    <source>
        <dbReference type="Proteomes" id="UP000236743"/>
    </source>
</evidence>
<dbReference type="SUPFAM" id="SSF53756">
    <property type="entry name" value="UDP-Glycosyltransferase/glycogen phosphorylase"/>
    <property type="match status" value="1"/>
</dbReference>
<dbReference type="EMBL" id="FNUY01000006">
    <property type="protein sequence ID" value="SEG51131.1"/>
    <property type="molecule type" value="Genomic_DNA"/>
</dbReference>
<dbReference type="GO" id="GO:0016758">
    <property type="term" value="F:hexosyltransferase activity"/>
    <property type="evidence" value="ECO:0007669"/>
    <property type="project" value="InterPro"/>
</dbReference>
<accession>A0A1H6ARI9</accession>